<dbReference type="InterPro" id="IPR002716">
    <property type="entry name" value="PIN_dom"/>
</dbReference>
<protein>
    <submittedName>
        <fullName evidence="6">Type II toxin-antitoxin system VapC family toxin</fullName>
    </submittedName>
</protein>
<dbReference type="RefSeq" id="WP_349638951.1">
    <property type="nucleotide sequence ID" value="NZ_CP090958.1"/>
</dbReference>
<keyword evidence="7" id="KW-1185">Reference proteome</keyword>
<dbReference type="InterPro" id="IPR029060">
    <property type="entry name" value="PIN-like_dom_sf"/>
</dbReference>
<gene>
    <name evidence="6" type="ORF">LWF01_19055</name>
</gene>
<keyword evidence="3" id="KW-0378">Hydrolase</keyword>
<reference evidence="6 7" key="1">
    <citation type="submission" date="2023-05" db="EMBL/GenBank/DDBJ databases">
        <title>Lithophilousrod everest ZFBP1038 complete genpme.</title>
        <authorList>
            <person name="Tian M."/>
        </authorList>
    </citation>
    <scope>NUCLEOTIDE SEQUENCE [LARGE SCALE GENOMIC DNA]</scope>
    <source>
        <strain evidence="6 7">ZFBP1038</strain>
    </source>
</reference>
<dbReference type="EMBL" id="CP090958">
    <property type="protein sequence ID" value="WGW12152.1"/>
    <property type="molecule type" value="Genomic_DNA"/>
</dbReference>
<name>A0ABY8QSZ0_9MICO</name>
<sequence>MRVYVDSSALLKRVFLEPESDALNLQLRNYSQEGAALITSSLAWVEVSRAIRTARAGTAKMADSADLVETALSGMLEKPITAEVVSLARRLNPPVLRSLDALHLASAILVDADALIAYDQRLIAASMANDLRAVVPTEAGAR</sequence>
<evidence type="ECO:0000259" key="5">
    <source>
        <dbReference type="Pfam" id="PF01850"/>
    </source>
</evidence>
<accession>A0ABY8QSZ0</accession>
<keyword evidence="2" id="KW-0479">Metal-binding</keyword>
<evidence type="ECO:0000256" key="4">
    <source>
        <dbReference type="ARBA" id="ARBA00022842"/>
    </source>
</evidence>
<evidence type="ECO:0000256" key="2">
    <source>
        <dbReference type="ARBA" id="ARBA00022723"/>
    </source>
</evidence>
<keyword evidence="1" id="KW-0540">Nuclease</keyword>
<evidence type="ECO:0000313" key="7">
    <source>
        <dbReference type="Proteomes" id="UP001209083"/>
    </source>
</evidence>
<dbReference type="Pfam" id="PF01850">
    <property type="entry name" value="PIN"/>
    <property type="match status" value="1"/>
</dbReference>
<proteinExistence type="predicted"/>
<evidence type="ECO:0000256" key="1">
    <source>
        <dbReference type="ARBA" id="ARBA00022722"/>
    </source>
</evidence>
<dbReference type="Proteomes" id="UP001209083">
    <property type="component" value="Chromosome"/>
</dbReference>
<evidence type="ECO:0000313" key="6">
    <source>
        <dbReference type="EMBL" id="WGW12152.1"/>
    </source>
</evidence>
<dbReference type="SUPFAM" id="SSF88723">
    <property type="entry name" value="PIN domain-like"/>
    <property type="match status" value="1"/>
</dbReference>
<dbReference type="Gene3D" id="3.40.50.1010">
    <property type="entry name" value="5'-nuclease"/>
    <property type="match status" value="1"/>
</dbReference>
<evidence type="ECO:0000256" key="3">
    <source>
        <dbReference type="ARBA" id="ARBA00022801"/>
    </source>
</evidence>
<dbReference type="CDD" id="cd09874">
    <property type="entry name" value="PIN_MT3492-like"/>
    <property type="match status" value="1"/>
</dbReference>
<organism evidence="6 7">
    <name type="scientific">Saxibacter everestensis</name>
    <dbReference type="NCBI Taxonomy" id="2909229"/>
    <lineage>
        <taxon>Bacteria</taxon>
        <taxon>Bacillati</taxon>
        <taxon>Actinomycetota</taxon>
        <taxon>Actinomycetes</taxon>
        <taxon>Micrococcales</taxon>
        <taxon>Brevibacteriaceae</taxon>
        <taxon>Saxibacter</taxon>
    </lineage>
</organism>
<keyword evidence="4" id="KW-0460">Magnesium</keyword>
<feature type="domain" description="PIN" evidence="5">
    <location>
        <begin position="3"/>
        <end position="123"/>
    </location>
</feature>